<name>A7AQW9_BABBO</name>
<proteinExistence type="inferred from homology"/>
<dbReference type="STRING" id="5865.A7AQW9"/>
<dbReference type="Pfam" id="PF00692">
    <property type="entry name" value="dUTPase"/>
    <property type="match status" value="1"/>
</dbReference>
<dbReference type="UniPathway" id="UPA00610">
    <property type="reaction ID" value="UER00666"/>
</dbReference>
<dbReference type="KEGG" id="bbo:BBOV_IV005770"/>
<evidence type="ECO:0000313" key="7">
    <source>
        <dbReference type="EMBL" id="EDO06938.1"/>
    </source>
</evidence>
<accession>A7AQW9</accession>
<dbReference type="CDD" id="cd07557">
    <property type="entry name" value="trimeric_dUTPase"/>
    <property type="match status" value="1"/>
</dbReference>
<dbReference type="SUPFAM" id="SSF51283">
    <property type="entry name" value="dUTPase-like"/>
    <property type="match status" value="1"/>
</dbReference>
<protein>
    <recommendedName>
        <fullName evidence="5">Deoxyuridine 5'-triphosphate nucleotidohydrolase</fullName>
        <shortName evidence="5">dUTPase</shortName>
        <ecNumber evidence="5">3.6.1.23</ecNumber>
    </recommendedName>
    <alternativeName>
        <fullName evidence="5">dUTP pyrophosphatase</fullName>
    </alternativeName>
</protein>
<reference evidence="7 8" key="1">
    <citation type="journal article" date="2007" name="PLoS Pathog.">
        <title>Genome sequence of Babesia bovis and comparative analysis of apicomplexan hemoprotozoa.</title>
        <authorList>
            <person name="Brayton K.A."/>
            <person name="Lau A.O.T."/>
            <person name="Herndon D.R."/>
            <person name="Hannick L."/>
            <person name="Kappmeyer L.S."/>
            <person name="Berens S.J."/>
            <person name="Bidwell S.L."/>
            <person name="Brown W.C."/>
            <person name="Crabtree J."/>
            <person name="Fadrosh D."/>
            <person name="Feldblum T."/>
            <person name="Forberger H.A."/>
            <person name="Haas B.J."/>
            <person name="Howell J.M."/>
            <person name="Khouri H."/>
            <person name="Koo H."/>
            <person name="Mann D.J."/>
            <person name="Norimine J."/>
            <person name="Paulsen I.T."/>
            <person name="Radune D."/>
            <person name="Ren Q."/>
            <person name="Smith R.K. Jr."/>
            <person name="Suarez C.E."/>
            <person name="White O."/>
            <person name="Wortman J.R."/>
            <person name="Knowles D.P. Jr."/>
            <person name="McElwain T.F."/>
            <person name="Nene V.M."/>
        </authorList>
    </citation>
    <scope>NUCLEOTIDE SEQUENCE [LARGE SCALE GENOMIC DNA]</scope>
    <source>
        <strain evidence="7">T2Bo</strain>
    </source>
</reference>
<evidence type="ECO:0000256" key="1">
    <source>
        <dbReference type="ARBA" id="ARBA00005142"/>
    </source>
</evidence>
<dbReference type="FunCoup" id="A7AQW9">
    <property type="interactions" value="26"/>
</dbReference>
<keyword evidence="3 5" id="KW-0378">Hydrolase</keyword>
<comment type="pathway">
    <text evidence="1 5">Pyrimidine metabolism; dUMP biosynthesis; dUMP from dCTP (dUTP route): step 2/2.</text>
</comment>
<keyword evidence="5" id="KW-0479">Metal-binding</keyword>
<evidence type="ECO:0000256" key="2">
    <source>
        <dbReference type="ARBA" id="ARBA00006581"/>
    </source>
</evidence>
<dbReference type="InParanoid" id="A7AQW9"/>
<dbReference type="RefSeq" id="XP_001610506.1">
    <property type="nucleotide sequence ID" value="XM_001610456.1"/>
</dbReference>
<dbReference type="eggNOG" id="KOG3370">
    <property type="taxonomic scope" value="Eukaryota"/>
</dbReference>
<sequence length="159" mass="17627">MMHIKILPRSPEVAERYKTHKSYYPGDCGLDLFCPDTITLAPKKTTDVVLGVKIAAYRVHDKSEIGSSSMRNVGWILAPRSSISKTPLRLANSIGIIDAAYRGDIKVAFDNISDEPYTIQSGDRLVQVISYDGEEISYELVNELDQTERGEKGFGSTGR</sequence>
<dbReference type="EMBL" id="AAXT01000002">
    <property type="protein sequence ID" value="EDO06938.1"/>
    <property type="molecule type" value="Genomic_DNA"/>
</dbReference>
<dbReference type="InterPro" id="IPR029054">
    <property type="entry name" value="dUTPase-like"/>
</dbReference>
<dbReference type="GO" id="GO:0000287">
    <property type="term" value="F:magnesium ion binding"/>
    <property type="evidence" value="ECO:0007669"/>
    <property type="project" value="UniProtKB-UniRule"/>
</dbReference>
<dbReference type="GO" id="GO:0004170">
    <property type="term" value="F:dUTP diphosphatase activity"/>
    <property type="evidence" value="ECO:0007669"/>
    <property type="project" value="UniProtKB-UniRule"/>
</dbReference>
<dbReference type="PANTHER" id="PTHR11241">
    <property type="entry name" value="DEOXYURIDINE 5'-TRIPHOSPHATE NUCLEOTIDOHYDROLASE"/>
    <property type="match status" value="1"/>
</dbReference>
<dbReference type="InterPro" id="IPR036157">
    <property type="entry name" value="dUTPase-like_sf"/>
</dbReference>
<dbReference type="OMA" id="MHLKIMC"/>
<dbReference type="GO" id="GO:0006226">
    <property type="term" value="P:dUMP biosynthetic process"/>
    <property type="evidence" value="ECO:0007669"/>
    <property type="project" value="UniProtKB-UniRule"/>
</dbReference>
<comment type="function">
    <text evidence="5">Involved in nucleotide metabolism via production of dUMP, the immediate precursor of thymidine nucleotides, and decreases the intracellular concentration of dUTP so that uracil cannot be incorporated into DNA.</text>
</comment>
<dbReference type="VEuPathDB" id="PiroplasmaDB:BBOV_IV005770"/>
<dbReference type="PANTHER" id="PTHR11241:SF0">
    <property type="entry name" value="DEOXYURIDINE 5'-TRIPHOSPHATE NUCLEOTIDOHYDROLASE"/>
    <property type="match status" value="1"/>
</dbReference>
<dbReference type="EC" id="3.6.1.23" evidence="5"/>
<evidence type="ECO:0000259" key="6">
    <source>
        <dbReference type="Pfam" id="PF00692"/>
    </source>
</evidence>
<evidence type="ECO:0000256" key="3">
    <source>
        <dbReference type="ARBA" id="ARBA00022801"/>
    </source>
</evidence>
<gene>
    <name evidence="7" type="ORF">BBOV_IV005770</name>
</gene>
<keyword evidence="4 5" id="KW-0546">Nucleotide metabolism</keyword>
<reference evidence="8" key="3">
    <citation type="journal article" date="2021" name="Int. J. Parasitol.">
        <title>Comparative analysis of gene expression between Babesia bovis blood stages and kinetes allowed by improved genome annotation.</title>
        <authorList>
            <person name="Ueti M.W."/>
            <person name="Johnson W.C."/>
            <person name="Kappmeyer L.S."/>
            <person name="Herndon D.R."/>
            <person name="Mousel M.R."/>
            <person name="Reif K.E."/>
            <person name="Taus N.S."/>
            <person name="Ifeonu O.O."/>
            <person name="Silva J.C."/>
            <person name="Suarez C.E."/>
            <person name="Brayton K.A."/>
        </authorList>
    </citation>
    <scope>NUCLEOTIDE SEQUENCE [LARGE SCALE GENOMIC DNA]</scope>
</reference>
<comment type="similarity">
    <text evidence="2 5">Belongs to the dUTPase family.</text>
</comment>
<dbReference type="InterPro" id="IPR033704">
    <property type="entry name" value="dUTPase_trimeric"/>
</dbReference>
<comment type="cofactor">
    <cofactor evidence="5">
        <name>Mg(2+)</name>
        <dbReference type="ChEBI" id="CHEBI:18420"/>
    </cofactor>
</comment>
<comment type="caution">
    <text evidence="7">The sequence shown here is derived from an EMBL/GenBank/DDBJ whole genome shotgun (WGS) entry which is preliminary data.</text>
</comment>
<dbReference type="AlphaFoldDB" id="A7AQW9"/>
<keyword evidence="8" id="KW-1185">Reference proteome</keyword>
<keyword evidence="5" id="KW-0460">Magnesium</keyword>
<evidence type="ECO:0000256" key="5">
    <source>
        <dbReference type="RuleBase" id="RU367024"/>
    </source>
</evidence>
<dbReference type="Proteomes" id="UP000002173">
    <property type="component" value="Unassembled WGS sequence"/>
</dbReference>
<evidence type="ECO:0000313" key="8">
    <source>
        <dbReference type="Proteomes" id="UP000002173"/>
    </source>
</evidence>
<organism evidence="7 8">
    <name type="scientific">Babesia bovis</name>
    <dbReference type="NCBI Taxonomy" id="5865"/>
    <lineage>
        <taxon>Eukaryota</taxon>
        <taxon>Sar</taxon>
        <taxon>Alveolata</taxon>
        <taxon>Apicomplexa</taxon>
        <taxon>Aconoidasida</taxon>
        <taxon>Piroplasmida</taxon>
        <taxon>Babesiidae</taxon>
        <taxon>Babesia</taxon>
    </lineage>
</organism>
<reference evidence="8" key="2">
    <citation type="journal article" date="2020" name="Data Brief">
        <title>Transcriptome dataset of Babesia bovis life stages within vertebrate and invertebrate hosts.</title>
        <authorList>
            <person name="Ueti M.W."/>
            <person name="Johnson W.C."/>
            <person name="Kappmeyer L.S."/>
            <person name="Herndon D.R."/>
            <person name="Mousel M.R."/>
            <person name="Reif K.E."/>
            <person name="Taus N.S."/>
            <person name="Ifeonu O.O."/>
            <person name="Silva J.C."/>
            <person name="Suarez C.E."/>
            <person name="Brayton K.A."/>
        </authorList>
    </citation>
    <scope>NUCLEOTIDE SEQUENCE [LARGE SCALE GENOMIC DNA]</scope>
</reference>
<comment type="catalytic activity">
    <reaction evidence="5">
        <text>dUTP + H2O = dUMP + diphosphate + H(+)</text>
        <dbReference type="Rhea" id="RHEA:10248"/>
        <dbReference type="ChEBI" id="CHEBI:15377"/>
        <dbReference type="ChEBI" id="CHEBI:15378"/>
        <dbReference type="ChEBI" id="CHEBI:33019"/>
        <dbReference type="ChEBI" id="CHEBI:61555"/>
        <dbReference type="ChEBI" id="CHEBI:246422"/>
        <dbReference type="EC" id="3.6.1.23"/>
    </reaction>
</comment>
<dbReference type="InterPro" id="IPR008181">
    <property type="entry name" value="dUTPase"/>
</dbReference>
<evidence type="ECO:0000256" key="4">
    <source>
        <dbReference type="ARBA" id="ARBA00023080"/>
    </source>
</evidence>
<dbReference type="GO" id="GO:0046081">
    <property type="term" value="P:dUTP catabolic process"/>
    <property type="evidence" value="ECO:0007669"/>
    <property type="project" value="UniProtKB-UniRule"/>
</dbReference>
<feature type="domain" description="dUTPase-like" evidence="6">
    <location>
        <begin position="22"/>
        <end position="158"/>
    </location>
</feature>
<dbReference type="GeneID" id="5478740"/>
<dbReference type="Gene3D" id="2.70.40.10">
    <property type="match status" value="1"/>
</dbReference>